<organism evidence="1">
    <name type="scientific">Bradyrhizobium sp. LLZ17</name>
    <dbReference type="NCBI Taxonomy" id="3239388"/>
    <lineage>
        <taxon>Bacteria</taxon>
        <taxon>Pseudomonadati</taxon>
        <taxon>Pseudomonadota</taxon>
        <taxon>Alphaproteobacteria</taxon>
        <taxon>Hyphomicrobiales</taxon>
        <taxon>Nitrobacteraceae</taxon>
        <taxon>Bradyrhizobium</taxon>
    </lineage>
</organism>
<reference evidence="1" key="1">
    <citation type="submission" date="2024-08" db="EMBL/GenBank/DDBJ databases">
        <authorList>
            <person name="Chaddad Z."/>
            <person name="Lamrabet M."/>
            <person name="Bouhnik O."/>
            <person name="Alami S."/>
            <person name="Wipf D."/>
            <person name="Courty P.E."/>
            <person name="Missbah El Idrissi M."/>
        </authorList>
    </citation>
    <scope>NUCLEOTIDE SEQUENCE</scope>
    <source>
        <strain evidence="1">LLZ17</strain>
    </source>
</reference>
<dbReference type="EMBL" id="CP165734">
    <property type="protein sequence ID" value="XDV56641.1"/>
    <property type="molecule type" value="Genomic_DNA"/>
</dbReference>
<accession>A0AB39XGU4</accession>
<evidence type="ECO:0000313" key="1">
    <source>
        <dbReference type="EMBL" id="XDV56641.1"/>
    </source>
</evidence>
<gene>
    <name evidence="1" type="ORF">AB8Z38_28975</name>
</gene>
<dbReference type="AlphaFoldDB" id="A0AB39XGU4"/>
<sequence length="62" mass="7047">MLSPEDRLLFSRKQVMRMLGGISYPTVIRLEKAGKLPPVKLKPGKTCKAFYRRADVMALIEP</sequence>
<protein>
    <submittedName>
        <fullName evidence="1">Helix-turn-helix transcriptional regulator</fullName>
    </submittedName>
</protein>
<name>A0AB39XGU4_9BRAD</name>
<proteinExistence type="predicted"/>
<dbReference type="RefSeq" id="WP_369721082.1">
    <property type="nucleotide sequence ID" value="NZ_CP165734.1"/>
</dbReference>